<feature type="compositionally biased region" description="Pro residues" evidence="1">
    <location>
        <begin position="97"/>
        <end position="106"/>
    </location>
</feature>
<sequence length="106" mass="11484">MRSNRFLIVILLVLVHSFISCDGAAYHLQEDVDHVTSSLSQGDSTADDNQSDKTSTTEIHAHQHCHCGYNSTSSHSISPEQSKATSPACYNGLNYPPDVPPPNSLS</sequence>
<accession>A0A1Q2GVY0</accession>
<dbReference type="AlphaFoldDB" id="A0A1Q2GVY0"/>
<keyword evidence="2" id="KW-0732">Signal</keyword>
<dbReference type="EMBL" id="CP019628">
    <property type="protein sequence ID" value="AQP99150.1"/>
    <property type="molecule type" value="Genomic_DNA"/>
</dbReference>
<dbReference type="Proteomes" id="UP000188243">
    <property type="component" value="Chromosome"/>
</dbReference>
<dbReference type="KEGG" id="paln:B0W48_04600"/>
<gene>
    <name evidence="3" type="ORF">B0W48_04600</name>
</gene>
<evidence type="ECO:0000256" key="1">
    <source>
        <dbReference type="SAM" id="MobiDB-lite"/>
    </source>
</evidence>
<evidence type="ECO:0000256" key="2">
    <source>
        <dbReference type="SAM" id="SignalP"/>
    </source>
</evidence>
<proteinExistence type="predicted"/>
<protein>
    <recommendedName>
        <fullName evidence="5">Cobalt transporter</fullName>
    </recommendedName>
</protein>
<dbReference type="RefSeq" id="WP_007378232.1">
    <property type="nucleotide sequence ID" value="NZ_CANLYY010000039.1"/>
</dbReference>
<dbReference type="STRING" id="247523.B0W48_04600"/>
<name>A0A1Q2GVY0_9GAMM</name>
<evidence type="ECO:0000313" key="3">
    <source>
        <dbReference type="EMBL" id="AQP99150.1"/>
    </source>
</evidence>
<feature type="chain" id="PRO_5010268342" description="Cobalt transporter" evidence="2">
    <location>
        <begin position="25"/>
        <end position="106"/>
    </location>
</feature>
<reference evidence="3 4" key="1">
    <citation type="submission" date="2017-02" db="EMBL/GenBank/DDBJ databases">
        <title>Complete genome sequence of the cold-active Pseudoalteromonas aliena strain EH1 isolated from Arctic seawater.</title>
        <authorList>
            <person name="Kim E."/>
            <person name="Heo E."/>
            <person name="Kim H."/>
            <person name="Kim D."/>
        </authorList>
    </citation>
    <scope>NUCLEOTIDE SEQUENCE [LARGE SCALE GENOMIC DNA]</scope>
    <source>
        <strain evidence="3 4">EH1</strain>
    </source>
</reference>
<dbReference type="PROSITE" id="PS51257">
    <property type="entry name" value="PROKAR_LIPOPROTEIN"/>
    <property type="match status" value="1"/>
</dbReference>
<feature type="compositionally biased region" description="Polar residues" evidence="1">
    <location>
        <begin position="69"/>
        <end position="85"/>
    </location>
</feature>
<evidence type="ECO:0000313" key="4">
    <source>
        <dbReference type="Proteomes" id="UP000188243"/>
    </source>
</evidence>
<feature type="region of interest" description="Disordered" evidence="1">
    <location>
        <begin position="35"/>
        <end position="57"/>
    </location>
</feature>
<evidence type="ECO:0008006" key="5">
    <source>
        <dbReference type="Google" id="ProtNLM"/>
    </source>
</evidence>
<feature type="region of interest" description="Disordered" evidence="1">
    <location>
        <begin position="69"/>
        <end position="106"/>
    </location>
</feature>
<organism evidence="3 4">
    <name type="scientific">Pseudoalteromonas aliena</name>
    <dbReference type="NCBI Taxonomy" id="247523"/>
    <lineage>
        <taxon>Bacteria</taxon>
        <taxon>Pseudomonadati</taxon>
        <taxon>Pseudomonadota</taxon>
        <taxon>Gammaproteobacteria</taxon>
        <taxon>Alteromonadales</taxon>
        <taxon>Pseudoalteromonadaceae</taxon>
        <taxon>Pseudoalteromonas</taxon>
    </lineage>
</organism>
<feature type="signal peptide" evidence="2">
    <location>
        <begin position="1"/>
        <end position="24"/>
    </location>
</feature>